<feature type="transmembrane region" description="Helical" evidence="1">
    <location>
        <begin position="297"/>
        <end position="330"/>
    </location>
</feature>
<keyword evidence="1" id="KW-0472">Membrane</keyword>
<feature type="transmembrane region" description="Helical" evidence="1">
    <location>
        <begin position="360"/>
        <end position="382"/>
    </location>
</feature>
<gene>
    <name evidence="3" type="ORF">HDF17_003617</name>
</gene>
<dbReference type="InterPro" id="IPR002656">
    <property type="entry name" value="Acyl_transf_3_dom"/>
</dbReference>
<evidence type="ECO:0000259" key="2">
    <source>
        <dbReference type="Pfam" id="PF01757"/>
    </source>
</evidence>
<feature type="transmembrane region" description="Helical" evidence="1">
    <location>
        <begin position="88"/>
        <end position="115"/>
    </location>
</feature>
<feature type="transmembrane region" description="Helical" evidence="1">
    <location>
        <begin position="220"/>
        <end position="238"/>
    </location>
</feature>
<dbReference type="AlphaFoldDB" id="A0A7Y9TMP4"/>
<dbReference type="Proteomes" id="UP000589520">
    <property type="component" value="Unassembled WGS sequence"/>
</dbReference>
<dbReference type="GO" id="GO:0000271">
    <property type="term" value="P:polysaccharide biosynthetic process"/>
    <property type="evidence" value="ECO:0007669"/>
    <property type="project" value="TreeGrafter"/>
</dbReference>
<dbReference type="GO" id="GO:0016747">
    <property type="term" value="F:acyltransferase activity, transferring groups other than amino-acyl groups"/>
    <property type="evidence" value="ECO:0007669"/>
    <property type="project" value="InterPro"/>
</dbReference>
<feature type="transmembrane region" description="Helical" evidence="1">
    <location>
        <begin position="135"/>
        <end position="152"/>
    </location>
</feature>
<proteinExistence type="predicted"/>
<dbReference type="PANTHER" id="PTHR23028:SF53">
    <property type="entry name" value="ACYL_TRANSF_3 DOMAIN-CONTAINING PROTEIN"/>
    <property type="match status" value="1"/>
</dbReference>
<dbReference type="PANTHER" id="PTHR23028">
    <property type="entry name" value="ACETYLTRANSFERASE"/>
    <property type="match status" value="1"/>
</dbReference>
<name>A0A7Y9TMP4_9BACT</name>
<reference evidence="3 4" key="1">
    <citation type="submission" date="2020-07" db="EMBL/GenBank/DDBJ databases">
        <title>Genomic Encyclopedia of Type Strains, Phase IV (KMG-V): Genome sequencing to study the core and pangenomes of soil and plant-associated prokaryotes.</title>
        <authorList>
            <person name="Whitman W."/>
        </authorList>
    </citation>
    <scope>NUCLEOTIDE SEQUENCE [LARGE SCALE GENOMIC DNA]</scope>
    <source>
        <strain evidence="3 4">X4EP2</strain>
    </source>
</reference>
<feature type="domain" description="Acyltransferase 3" evidence="2">
    <location>
        <begin position="65"/>
        <end position="379"/>
    </location>
</feature>
<keyword evidence="1" id="KW-0812">Transmembrane</keyword>
<keyword evidence="1" id="KW-1133">Transmembrane helix</keyword>
<feature type="transmembrane region" description="Helical" evidence="1">
    <location>
        <begin position="274"/>
        <end position="291"/>
    </location>
</feature>
<keyword evidence="4" id="KW-1185">Reference proteome</keyword>
<comment type="caution">
    <text evidence="3">The sequence shown here is derived from an EMBL/GenBank/DDBJ whole genome shotgun (WGS) entry which is preliminary data.</text>
</comment>
<dbReference type="GO" id="GO:0016020">
    <property type="term" value="C:membrane"/>
    <property type="evidence" value="ECO:0007669"/>
    <property type="project" value="TreeGrafter"/>
</dbReference>
<evidence type="ECO:0000256" key="1">
    <source>
        <dbReference type="SAM" id="Phobius"/>
    </source>
</evidence>
<organism evidence="3 4">
    <name type="scientific">Granulicella arctica</name>
    <dbReference type="NCBI Taxonomy" id="940613"/>
    <lineage>
        <taxon>Bacteria</taxon>
        <taxon>Pseudomonadati</taxon>
        <taxon>Acidobacteriota</taxon>
        <taxon>Terriglobia</taxon>
        <taxon>Terriglobales</taxon>
        <taxon>Acidobacteriaceae</taxon>
        <taxon>Granulicella</taxon>
    </lineage>
</organism>
<evidence type="ECO:0000313" key="3">
    <source>
        <dbReference type="EMBL" id="NYF81297.1"/>
    </source>
</evidence>
<evidence type="ECO:0000313" key="4">
    <source>
        <dbReference type="Proteomes" id="UP000589520"/>
    </source>
</evidence>
<accession>A0A7Y9TMP4</accession>
<sequence>MRKLATQGDVAINMERTHRFVAINQQAVSQKLLLSHSIASYITYVPMNIQAPVTPTPQKPYFAPIDGVRSLCVLLVVEHHLKTNGHPLAFPAFIDTALGVNIFFVISGFLITTLLLREERLKGKISFSAFYWRRAFRILPVYSVVLLMYVAVSQLPSQAMRWVQLKAGMPYFLLFMNEYAKEPNNGNVFTHTWSLGIEEKFYLLWPVLFFFVVKKMPTRAIMLVCLSILFAIPVLLHLEHHPNAYFGLLAGCIMAVLLHGDATAAGITQTLRRISSPVMLLFYLLCFYLQYLNSNMVILFSIGTALCLSYLIVKPTWLTTLLSLPLLVWLGKRSYSMYLVHVLCLNVFENIIHINSQWQAVLVLGASYALSAAVAAVLYVIVEEPARQLGKRFVEQKRMRATTLGVATG</sequence>
<dbReference type="Pfam" id="PF01757">
    <property type="entry name" value="Acyl_transf_3"/>
    <property type="match status" value="1"/>
</dbReference>
<protein>
    <submittedName>
        <fullName evidence="3">Peptidoglycan/LPS O-acetylase OafA/YrhL</fullName>
    </submittedName>
</protein>
<dbReference type="InterPro" id="IPR050879">
    <property type="entry name" value="Acyltransferase_3"/>
</dbReference>
<feature type="transmembrane region" description="Helical" evidence="1">
    <location>
        <begin position="244"/>
        <end position="262"/>
    </location>
</feature>
<dbReference type="EMBL" id="JACCCW010000002">
    <property type="protein sequence ID" value="NYF81297.1"/>
    <property type="molecule type" value="Genomic_DNA"/>
</dbReference>